<gene>
    <name evidence="6" type="ORF">NCTC11636_01021</name>
</gene>
<dbReference type="PROSITE" id="PS00217">
    <property type="entry name" value="SUGAR_TRANSPORT_2"/>
    <property type="match status" value="1"/>
</dbReference>
<organism evidence="6 7">
    <name type="scientific">Actinomyces howellii</name>
    <dbReference type="NCBI Taxonomy" id="52771"/>
    <lineage>
        <taxon>Bacteria</taxon>
        <taxon>Bacillati</taxon>
        <taxon>Actinomycetota</taxon>
        <taxon>Actinomycetes</taxon>
        <taxon>Actinomycetales</taxon>
        <taxon>Actinomycetaceae</taxon>
        <taxon>Actinomyces</taxon>
    </lineage>
</organism>
<feature type="transmembrane region" description="Helical" evidence="5">
    <location>
        <begin position="175"/>
        <end position="194"/>
    </location>
</feature>
<dbReference type="RefSeq" id="WP_126382175.1">
    <property type="nucleotide sequence ID" value="NZ_LR134350.1"/>
</dbReference>
<reference evidence="6 7" key="1">
    <citation type="submission" date="2018-12" db="EMBL/GenBank/DDBJ databases">
        <authorList>
            <consortium name="Pathogen Informatics"/>
        </authorList>
    </citation>
    <scope>NUCLEOTIDE SEQUENCE [LARGE SCALE GENOMIC DNA]</scope>
    <source>
        <strain evidence="6 7">NCTC11636</strain>
    </source>
</reference>
<feature type="transmembrane region" description="Helical" evidence="5">
    <location>
        <begin position="257"/>
        <end position="284"/>
    </location>
</feature>
<feature type="transmembrane region" description="Helical" evidence="5">
    <location>
        <begin position="317"/>
        <end position="337"/>
    </location>
</feature>
<feature type="transmembrane region" description="Helical" evidence="5">
    <location>
        <begin position="417"/>
        <end position="437"/>
    </location>
</feature>
<feature type="transmembrane region" description="Helical" evidence="5">
    <location>
        <begin position="290"/>
        <end position="310"/>
    </location>
</feature>
<evidence type="ECO:0000313" key="7">
    <source>
        <dbReference type="Proteomes" id="UP000266895"/>
    </source>
</evidence>
<dbReference type="Proteomes" id="UP000266895">
    <property type="component" value="Chromosome"/>
</dbReference>
<dbReference type="PANTHER" id="PTHR48022">
    <property type="entry name" value="PLASTIDIC GLUCOSE TRANSPORTER 4"/>
    <property type="match status" value="1"/>
</dbReference>
<feature type="transmembrane region" description="Helical" evidence="5">
    <location>
        <begin position="53"/>
        <end position="74"/>
    </location>
</feature>
<evidence type="ECO:0000256" key="5">
    <source>
        <dbReference type="SAM" id="Phobius"/>
    </source>
</evidence>
<keyword evidence="3 5" id="KW-1133">Transmembrane helix</keyword>
<sequence>MSMERTPAQRRLRLLLGGVGGAAGGVWGAVSLVLVQDGSAAAVLAGRAEPEALALVVALLAAVPVGSLLGAVPLDLLSHAVGRRPAVLVSAVLVILGSLLGGVTHSWGRPVGALIAGLGLGGYAVVAPKLAHELAARGHRRLVPRLSGLLPAGAGTALVLGELTRRWKPEEGPVGAWIVPLILAVAVLLLAIGLPETPHWYAAHGRVEAALASLRRMSGALEAAVGIDWVLMDAGTLGEQHPLTAADLRIDRVRRTVLVGLVLELAQALPMGLAAICLAPALLAQGATEPPLAAVVVLAAAWGVLGVLSLRRQPGRMLLAWVVAGTGVAACGVVLLFVLDGLDGPGARLLVLVVTTMLVAAQYVGIAPACTGGTDPLVPPWLLRSQRRAEAVLRPLVQLVTVLLPTVLLGSGVSVKATLGAVLALQVVGLLGLLGALGRINAALR</sequence>
<evidence type="ECO:0000256" key="4">
    <source>
        <dbReference type="ARBA" id="ARBA00023136"/>
    </source>
</evidence>
<protein>
    <submittedName>
        <fullName evidence="6">MFS transporter, sugar porter (SP) family</fullName>
    </submittedName>
</protein>
<dbReference type="EMBL" id="LR134350">
    <property type="protein sequence ID" value="VEG27417.1"/>
    <property type="molecule type" value="Genomic_DNA"/>
</dbReference>
<dbReference type="InterPro" id="IPR050360">
    <property type="entry name" value="MFS_Sugar_Transporters"/>
</dbReference>
<feature type="transmembrane region" description="Helical" evidence="5">
    <location>
        <begin position="142"/>
        <end position="163"/>
    </location>
</feature>
<feature type="transmembrane region" description="Helical" evidence="5">
    <location>
        <begin position="391"/>
        <end position="411"/>
    </location>
</feature>
<keyword evidence="4 5" id="KW-0472">Membrane</keyword>
<dbReference type="Pfam" id="PF00083">
    <property type="entry name" value="Sugar_tr"/>
    <property type="match status" value="1"/>
</dbReference>
<dbReference type="InterPro" id="IPR036259">
    <property type="entry name" value="MFS_trans_sf"/>
</dbReference>
<comment type="subcellular location">
    <subcellularLocation>
        <location evidence="1">Membrane</location>
        <topology evidence="1">Multi-pass membrane protein</topology>
    </subcellularLocation>
</comment>
<dbReference type="OrthoDB" id="3261091at2"/>
<feature type="transmembrane region" description="Helical" evidence="5">
    <location>
        <begin position="349"/>
        <end position="370"/>
    </location>
</feature>
<feature type="transmembrane region" description="Helical" evidence="5">
    <location>
        <begin position="12"/>
        <end position="33"/>
    </location>
</feature>
<feature type="transmembrane region" description="Helical" evidence="5">
    <location>
        <begin position="86"/>
        <end position="105"/>
    </location>
</feature>
<evidence type="ECO:0000256" key="2">
    <source>
        <dbReference type="ARBA" id="ARBA00022692"/>
    </source>
</evidence>
<evidence type="ECO:0000256" key="1">
    <source>
        <dbReference type="ARBA" id="ARBA00004141"/>
    </source>
</evidence>
<dbReference type="Gene3D" id="1.20.1250.20">
    <property type="entry name" value="MFS general substrate transporter like domains"/>
    <property type="match status" value="1"/>
</dbReference>
<dbReference type="InterPro" id="IPR005828">
    <property type="entry name" value="MFS_sugar_transport-like"/>
</dbReference>
<accession>A0A3S4T9D6</accession>
<name>A0A3S4T9D6_9ACTO</name>
<keyword evidence="2 5" id="KW-0812">Transmembrane</keyword>
<dbReference type="SUPFAM" id="SSF103473">
    <property type="entry name" value="MFS general substrate transporter"/>
    <property type="match status" value="1"/>
</dbReference>
<dbReference type="KEGG" id="ahw:NCTC11636_01021"/>
<dbReference type="InterPro" id="IPR005829">
    <property type="entry name" value="Sugar_transporter_CS"/>
</dbReference>
<dbReference type="GO" id="GO:0005351">
    <property type="term" value="F:carbohydrate:proton symporter activity"/>
    <property type="evidence" value="ECO:0007669"/>
    <property type="project" value="TreeGrafter"/>
</dbReference>
<dbReference type="GO" id="GO:0016020">
    <property type="term" value="C:membrane"/>
    <property type="evidence" value="ECO:0007669"/>
    <property type="project" value="UniProtKB-SubCell"/>
</dbReference>
<evidence type="ECO:0000256" key="3">
    <source>
        <dbReference type="ARBA" id="ARBA00022989"/>
    </source>
</evidence>
<dbReference type="PANTHER" id="PTHR48022:SF2">
    <property type="entry name" value="PLASTIDIC GLUCOSE TRANSPORTER 4"/>
    <property type="match status" value="1"/>
</dbReference>
<feature type="transmembrane region" description="Helical" evidence="5">
    <location>
        <begin position="111"/>
        <end position="130"/>
    </location>
</feature>
<keyword evidence="7" id="KW-1185">Reference proteome</keyword>
<proteinExistence type="predicted"/>
<evidence type="ECO:0000313" key="6">
    <source>
        <dbReference type="EMBL" id="VEG27417.1"/>
    </source>
</evidence>
<dbReference type="AlphaFoldDB" id="A0A3S4T9D6"/>